<dbReference type="InterPro" id="IPR009724">
    <property type="entry name" value="TMEM70"/>
</dbReference>
<dbReference type="EMBL" id="AHAT01004332">
    <property type="status" value="NOT_ANNOTATED_CDS"/>
    <property type="molecule type" value="Genomic_DNA"/>
</dbReference>
<dbReference type="PANTHER" id="PTHR13281:SF0">
    <property type="entry name" value="TRANSMEMBRANE PROTEIN 70, MITOCHONDRIAL"/>
    <property type="match status" value="1"/>
</dbReference>
<evidence type="ECO:0000313" key="3">
    <source>
        <dbReference type="Ensembl" id="ENSLOCP00000004363.1"/>
    </source>
</evidence>
<dbReference type="GO" id="GO:0031966">
    <property type="term" value="C:mitochondrial membrane"/>
    <property type="evidence" value="ECO:0000318"/>
    <property type="project" value="GO_Central"/>
</dbReference>
<feature type="transmembrane region" description="Helical" evidence="2">
    <location>
        <begin position="115"/>
        <end position="133"/>
    </location>
</feature>
<protein>
    <submittedName>
        <fullName evidence="3">Transmembrane protein 70</fullName>
    </submittedName>
</protein>
<dbReference type="PANTHER" id="PTHR13281">
    <property type="entry name" value="TRANSMEMBRANE PROTEIN 70, MITOCHONDRIAL"/>
    <property type="match status" value="1"/>
</dbReference>
<dbReference type="Pfam" id="PF06979">
    <property type="entry name" value="TMEM70"/>
    <property type="match status" value="1"/>
</dbReference>
<sequence length="263" mass="29057">MLRFLLEGTNGLQRFSGLRQLAAGCSRVGSGRLPASRCLGSVRLCGGVASAVFSRRQGAVLGAVGRSLVSNRGVEEVSLKYQKRLHSTITAAKPADEGTLIYTGNLAKAVLGVKFFSYSTTMFSLCVMPYVFLKTGTGVQGLALQVAFCSIVGVFTFLTPVLLHLITRGYVVRLYHNADTDTYTAVTYSALLLEKKTVFHQQEVKIPSVSRMFTSFYANQKSLLVNPMSFPLPHDYNHLMGYDKPFMFDMDELPDQDKRAKRR</sequence>
<evidence type="ECO:0000256" key="2">
    <source>
        <dbReference type="SAM" id="Phobius"/>
    </source>
</evidence>
<dbReference type="InterPro" id="IPR045325">
    <property type="entry name" value="TMEM70/TMEM186/TMEM223"/>
</dbReference>
<dbReference type="InParanoid" id="W5M7K5"/>
<dbReference type="Proteomes" id="UP000018468">
    <property type="component" value="Linkage group LG9"/>
</dbReference>
<dbReference type="GO" id="GO:0033615">
    <property type="term" value="P:mitochondrial proton-transporting ATP synthase complex assembly"/>
    <property type="evidence" value="ECO:0000318"/>
    <property type="project" value="GO_Central"/>
</dbReference>
<keyword evidence="4" id="KW-1185">Reference proteome</keyword>
<keyword evidence="2" id="KW-0812">Transmembrane</keyword>
<keyword evidence="2" id="KW-1133">Transmembrane helix</keyword>
<dbReference type="OMA" id="HEAPTEK"/>
<dbReference type="FunCoup" id="W5M7K5">
    <property type="interactions" value="484"/>
</dbReference>
<keyword evidence="2" id="KW-0472">Membrane</keyword>
<dbReference type="Bgee" id="ENSLOCG00000003665">
    <property type="expression patterns" value="Expressed in intestine and 13 other cell types or tissues"/>
</dbReference>
<dbReference type="eggNOG" id="KOG4478">
    <property type="taxonomic scope" value="Eukaryota"/>
</dbReference>
<feature type="transmembrane region" description="Helical" evidence="2">
    <location>
        <begin position="145"/>
        <end position="166"/>
    </location>
</feature>
<reference evidence="3" key="3">
    <citation type="submission" date="2025-09" db="UniProtKB">
        <authorList>
            <consortium name="Ensembl"/>
        </authorList>
    </citation>
    <scope>IDENTIFICATION</scope>
</reference>
<dbReference type="STRING" id="7918.ENSLOCP00000004363"/>
<comment type="similarity">
    <text evidence="1">Belongs to the TMEM70 family.</text>
</comment>
<evidence type="ECO:0000313" key="4">
    <source>
        <dbReference type="Proteomes" id="UP000018468"/>
    </source>
</evidence>
<reference evidence="3" key="2">
    <citation type="submission" date="2025-08" db="UniProtKB">
        <authorList>
            <consortium name="Ensembl"/>
        </authorList>
    </citation>
    <scope>IDENTIFICATION</scope>
</reference>
<proteinExistence type="inferred from homology"/>
<reference evidence="4" key="1">
    <citation type="submission" date="2011-12" db="EMBL/GenBank/DDBJ databases">
        <title>The Draft Genome of Lepisosteus oculatus.</title>
        <authorList>
            <consortium name="The Broad Institute Genome Assembly &amp; Analysis Group"/>
            <consortium name="Computational R&amp;D Group"/>
            <consortium name="and Sequencing Platform"/>
            <person name="Di Palma F."/>
            <person name="Alfoldi J."/>
            <person name="Johnson J."/>
            <person name="Berlin A."/>
            <person name="Gnerre S."/>
            <person name="Jaffe D."/>
            <person name="MacCallum I."/>
            <person name="Young S."/>
            <person name="Walker B.J."/>
            <person name="Lander E.S."/>
            <person name="Lindblad-Toh K."/>
        </authorList>
    </citation>
    <scope>NUCLEOTIDE SEQUENCE [LARGE SCALE GENOMIC DNA]</scope>
</reference>
<dbReference type="GeneTree" id="ENSGT00390000018710"/>
<dbReference type="Ensembl" id="ENSLOCT00000004371.1">
    <property type="protein sequence ID" value="ENSLOCP00000004363.1"/>
    <property type="gene ID" value="ENSLOCG00000003665.1"/>
</dbReference>
<organism evidence="3 4">
    <name type="scientific">Lepisosteus oculatus</name>
    <name type="common">Spotted gar</name>
    <dbReference type="NCBI Taxonomy" id="7918"/>
    <lineage>
        <taxon>Eukaryota</taxon>
        <taxon>Metazoa</taxon>
        <taxon>Chordata</taxon>
        <taxon>Craniata</taxon>
        <taxon>Vertebrata</taxon>
        <taxon>Euteleostomi</taxon>
        <taxon>Actinopterygii</taxon>
        <taxon>Neopterygii</taxon>
        <taxon>Holostei</taxon>
        <taxon>Semionotiformes</taxon>
        <taxon>Lepisosteidae</taxon>
        <taxon>Lepisosteus</taxon>
    </lineage>
</organism>
<name>W5M7K5_LEPOC</name>
<evidence type="ECO:0000256" key="1">
    <source>
        <dbReference type="ARBA" id="ARBA00005280"/>
    </source>
</evidence>
<dbReference type="AlphaFoldDB" id="W5M7K5"/>
<accession>W5M7K5</accession>